<evidence type="ECO:0000256" key="1">
    <source>
        <dbReference type="SAM" id="SignalP"/>
    </source>
</evidence>
<sequence length="59" mass="5686">MSNTSEFGRILLSAIGALVASATCLVGAAGPARANPAVSVAKVVVSAPATTGLVGAVRY</sequence>
<dbReference type="AlphaFoldDB" id="A0A1I6JYN8"/>
<proteinExistence type="predicted"/>
<dbReference type="Proteomes" id="UP000198824">
    <property type="component" value="Unassembled WGS sequence"/>
</dbReference>
<accession>A0A1I6JYN8</accession>
<reference evidence="2 3" key="1">
    <citation type="submission" date="2016-10" db="EMBL/GenBank/DDBJ databases">
        <authorList>
            <person name="de Groot N.N."/>
        </authorList>
    </citation>
    <scope>NUCLEOTIDE SEQUENCE [LARGE SCALE GENOMIC DNA]</scope>
    <source>
        <strain evidence="2 3">S5-249</strain>
    </source>
</reference>
<dbReference type="STRING" id="1166337.SAMN05192580_1089"/>
<gene>
    <name evidence="2" type="ORF">SAMN05192580_1089</name>
</gene>
<name>A0A1I6JYN8_9SPHN</name>
<evidence type="ECO:0000313" key="3">
    <source>
        <dbReference type="Proteomes" id="UP000198824"/>
    </source>
</evidence>
<keyword evidence="1" id="KW-0732">Signal</keyword>
<keyword evidence="3" id="KW-1185">Reference proteome</keyword>
<organism evidence="2 3">
    <name type="scientific">Sphingomonas jatrophae</name>
    <dbReference type="NCBI Taxonomy" id="1166337"/>
    <lineage>
        <taxon>Bacteria</taxon>
        <taxon>Pseudomonadati</taxon>
        <taxon>Pseudomonadota</taxon>
        <taxon>Alphaproteobacteria</taxon>
        <taxon>Sphingomonadales</taxon>
        <taxon>Sphingomonadaceae</taxon>
        <taxon>Sphingomonas</taxon>
    </lineage>
</organism>
<dbReference type="EMBL" id="FOZG01000001">
    <property type="protein sequence ID" value="SFR84074.1"/>
    <property type="molecule type" value="Genomic_DNA"/>
</dbReference>
<feature type="chain" id="PRO_5011459542" evidence="1">
    <location>
        <begin position="29"/>
        <end position="59"/>
    </location>
</feature>
<feature type="signal peptide" evidence="1">
    <location>
        <begin position="1"/>
        <end position="28"/>
    </location>
</feature>
<dbReference type="RefSeq" id="WP_093311846.1">
    <property type="nucleotide sequence ID" value="NZ_FOZG01000001.1"/>
</dbReference>
<evidence type="ECO:0000313" key="2">
    <source>
        <dbReference type="EMBL" id="SFR84074.1"/>
    </source>
</evidence>
<protein>
    <submittedName>
        <fullName evidence="2">Uncharacterized protein</fullName>
    </submittedName>
</protein>